<organism evidence="2 3">
    <name type="scientific">Mameliella alba</name>
    <dbReference type="NCBI Taxonomy" id="561184"/>
    <lineage>
        <taxon>Bacteria</taxon>
        <taxon>Pseudomonadati</taxon>
        <taxon>Pseudomonadota</taxon>
        <taxon>Alphaproteobacteria</taxon>
        <taxon>Rhodobacterales</taxon>
        <taxon>Roseobacteraceae</taxon>
        <taxon>Mameliella</taxon>
    </lineage>
</organism>
<gene>
    <name evidence="2" type="ORF">OA50_00059</name>
</gene>
<dbReference type="EMBL" id="JSUQ01000001">
    <property type="protein sequence ID" value="KHQ55025.1"/>
    <property type="molecule type" value="Genomic_DNA"/>
</dbReference>
<protein>
    <submittedName>
        <fullName evidence="2">Uncharacterized protein</fullName>
    </submittedName>
</protein>
<reference evidence="2 3" key="1">
    <citation type="submission" date="2014-10" db="EMBL/GenBank/DDBJ databases">
        <title>Genome sequence of Ponticoccus sp. strain UMTAT08 isolated from clonal culture of toxic dinoflagellate Alexandrium tamiyavanichii.</title>
        <authorList>
            <person name="Gan H.Y."/>
            <person name="Muhd D.-D."/>
            <person name="Mohd Noor M.E."/>
            <person name="Yeong Y.S."/>
            <person name="Usup G."/>
        </authorList>
    </citation>
    <scope>NUCLEOTIDE SEQUENCE [LARGE SCALE GENOMIC DNA]</scope>
    <source>
        <strain evidence="2 3">UMTAT08</strain>
    </source>
</reference>
<feature type="region of interest" description="Disordered" evidence="1">
    <location>
        <begin position="17"/>
        <end position="68"/>
    </location>
</feature>
<accession>A0A0B3RVU5</accession>
<evidence type="ECO:0000256" key="1">
    <source>
        <dbReference type="SAM" id="MobiDB-lite"/>
    </source>
</evidence>
<dbReference type="AlphaFoldDB" id="A0A0B3RVU5"/>
<evidence type="ECO:0000313" key="3">
    <source>
        <dbReference type="Proteomes" id="UP000030960"/>
    </source>
</evidence>
<sequence>MRTLFCSHSHGVLIPHTCGAATGTSAHAPSSLGPKHAGGGRRPGAEPPDARNRPPAPDRSNTKNGAPK</sequence>
<proteinExistence type="predicted"/>
<dbReference type="STRING" id="561184.SAMN05216376_10361"/>
<dbReference type="Proteomes" id="UP000030960">
    <property type="component" value="Unassembled WGS sequence"/>
</dbReference>
<keyword evidence="3" id="KW-1185">Reference proteome</keyword>
<name>A0A0B3RVU5_9RHOB</name>
<evidence type="ECO:0000313" key="2">
    <source>
        <dbReference type="EMBL" id="KHQ55025.1"/>
    </source>
</evidence>
<comment type="caution">
    <text evidence="2">The sequence shown here is derived from an EMBL/GenBank/DDBJ whole genome shotgun (WGS) entry which is preliminary data.</text>
</comment>